<dbReference type="InterPro" id="IPR036047">
    <property type="entry name" value="F-box-like_dom_sf"/>
</dbReference>
<dbReference type="Gene3D" id="3.80.10.10">
    <property type="entry name" value="Ribonuclease Inhibitor"/>
    <property type="match status" value="1"/>
</dbReference>
<dbReference type="Proteomes" id="UP000297245">
    <property type="component" value="Unassembled WGS sequence"/>
</dbReference>
<accession>A0A4S8L410</accession>
<evidence type="ECO:0000259" key="2">
    <source>
        <dbReference type="Pfam" id="PF12937"/>
    </source>
</evidence>
<dbReference type="Pfam" id="PF12937">
    <property type="entry name" value="F-box-like"/>
    <property type="match status" value="1"/>
</dbReference>
<dbReference type="AlphaFoldDB" id="A0A4S8L410"/>
<name>A0A4S8L410_DENBC</name>
<reference evidence="3 4" key="1">
    <citation type="journal article" date="2019" name="Nat. Ecol. Evol.">
        <title>Megaphylogeny resolves global patterns of mushroom evolution.</title>
        <authorList>
            <person name="Varga T."/>
            <person name="Krizsan K."/>
            <person name="Foldi C."/>
            <person name="Dima B."/>
            <person name="Sanchez-Garcia M."/>
            <person name="Sanchez-Ramirez S."/>
            <person name="Szollosi G.J."/>
            <person name="Szarkandi J.G."/>
            <person name="Papp V."/>
            <person name="Albert L."/>
            <person name="Andreopoulos W."/>
            <person name="Angelini C."/>
            <person name="Antonin V."/>
            <person name="Barry K.W."/>
            <person name="Bougher N.L."/>
            <person name="Buchanan P."/>
            <person name="Buyck B."/>
            <person name="Bense V."/>
            <person name="Catcheside P."/>
            <person name="Chovatia M."/>
            <person name="Cooper J."/>
            <person name="Damon W."/>
            <person name="Desjardin D."/>
            <person name="Finy P."/>
            <person name="Geml J."/>
            <person name="Haridas S."/>
            <person name="Hughes K."/>
            <person name="Justo A."/>
            <person name="Karasinski D."/>
            <person name="Kautmanova I."/>
            <person name="Kiss B."/>
            <person name="Kocsube S."/>
            <person name="Kotiranta H."/>
            <person name="LaButti K.M."/>
            <person name="Lechner B.E."/>
            <person name="Liimatainen K."/>
            <person name="Lipzen A."/>
            <person name="Lukacs Z."/>
            <person name="Mihaltcheva S."/>
            <person name="Morgado L.N."/>
            <person name="Niskanen T."/>
            <person name="Noordeloos M.E."/>
            <person name="Ohm R.A."/>
            <person name="Ortiz-Santana B."/>
            <person name="Ovrebo C."/>
            <person name="Racz N."/>
            <person name="Riley R."/>
            <person name="Savchenko A."/>
            <person name="Shiryaev A."/>
            <person name="Soop K."/>
            <person name="Spirin V."/>
            <person name="Szebenyi C."/>
            <person name="Tomsovsky M."/>
            <person name="Tulloss R.E."/>
            <person name="Uehling J."/>
            <person name="Grigoriev I.V."/>
            <person name="Vagvolgyi C."/>
            <person name="Papp T."/>
            <person name="Martin F.M."/>
            <person name="Miettinen O."/>
            <person name="Hibbett D.S."/>
            <person name="Nagy L.G."/>
        </authorList>
    </citation>
    <scope>NUCLEOTIDE SEQUENCE [LARGE SCALE GENOMIC DNA]</scope>
    <source>
        <strain evidence="3 4">CBS 962.96</strain>
    </source>
</reference>
<evidence type="ECO:0000313" key="4">
    <source>
        <dbReference type="Proteomes" id="UP000297245"/>
    </source>
</evidence>
<dbReference type="InterPro" id="IPR001810">
    <property type="entry name" value="F-box_dom"/>
</dbReference>
<dbReference type="SUPFAM" id="SSF81383">
    <property type="entry name" value="F-box domain"/>
    <property type="match status" value="1"/>
</dbReference>
<keyword evidence="4" id="KW-1185">Reference proteome</keyword>
<organism evidence="3 4">
    <name type="scientific">Dendrothele bispora (strain CBS 962.96)</name>
    <dbReference type="NCBI Taxonomy" id="1314807"/>
    <lineage>
        <taxon>Eukaryota</taxon>
        <taxon>Fungi</taxon>
        <taxon>Dikarya</taxon>
        <taxon>Basidiomycota</taxon>
        <taxon>Agaricomycotina</taxon>
        <taxon>Agaricomycetes</taxon>
        <taxon>Agaricomycetidae</taxon>
        <taxon>Agaricales</taxon>
        <taxon>Agaricales incertae sedis</taxon>
        <taxon>Dendrothele</taxon>
    </lineage>
</organism>
<proteinExistence type="predicted"/>
<feature type="domain" description="F-box" evidence="2">
    <location>
        <begin position="575"/>
        <end position="619"/>
    </location>
</feature>
<dbReference type="CDD" id="cd09917">
    <property type="entry name" value="F-box_SF"/>
    <property type="match status" value="1"/>
</dbReference>
<feature type="region of interest" description="Disordered" evidence="1">
    <location>
        <begin position="345"/>
        <end position="373"/>
    </location>
</feature>
<protein>
    <recommendedName>
        <fullName evidence="2">F-box domain-containing protein</fullName>
    </recommendedName>
</protein>
<sequence length="1040" mass="114554">MYSGKDVPSGLLYSCELGSLDYIPVPAIANHRSSYYFGELRYDLWLQCPFLPDHLLYWGDLDFVRLPMENSRKGRSYLICSNQQSMEGLAENESLYSAMKGSGYLVSPIWKGNLLVLCIEGTGVVKPLSGMDKFWVNKAVCRLTHLRIPTCYDINRTTKKGGPALVMPIPVFTVDCCIVNVYTTPQPGNHFLRVTGVEGDRGSYLTLVGSAVTPTLVAGQEIKLAGFYVGPGKSCVEINLPTAIALACSPAVERSLTEGPQMLPSTEEDQHPLYTHHNPLMKAVTPDAIITLTCHETWDRDWSKIFVADGIDIRFPGQPWTSVPHLKIQHYEDHVVVDLGVPHLPPPHHPHPPIPQPFGSGSENSTHSPVNSYPASTLSTVVQQPNINIEWGGQSNSRTRLPSSSEVVQSTGALEPLSNVAGIGEPVHFHGGPYESAPTQPAPPAPIMTKAEGVLLHHDATTTSLFTPPNGDSGFFVEGATTHSLHRTDRGFVGGDAVQGNISGYAPSGPPSPYGPVAIGGPHTSSSMGADVSGVQYANTDGHKRKGSPQSSVRVKEPRVDNAFVGGNGEDRGENIPPEILLLIMKELRDSTLSLETAALVCRAWRGPAQVYLFSQIHIRKSQDCSRLSKIFQKSPHIASLVNRLVIQELDVWEISGPMKDRTSISKVSYTQSRDAINIASILGSSVRELGISVYPLHKNNLEFLKQMKRVQTLKVEHCDEIPVDILIELIQGMRNLTSLHFFGGENDPNAEEYENDRLQFSADITATANGASSAVDMSPFQLTRLTLDRTEHRLGLLKFLLDSRHFDLGALKDLDFTWMQAEDQSGIATLDYTFLDRLLRKVGNNLNSLTLGLHFSGSRYSFRDQYLEHYTMNPVASPLQSLVTLESFSIVDRGYNLFDPHVCSALLNSIPSSSLTRIHFKTLIDVDDFTELTPASFVEPEEYPGRDWKAVDILLRHEDRFPVLTTVTITIVLEFDSEICVKEMANGHTESLGQISTRIVGLFEGTLTSLKERGLLSVEIEKLDLSLAGPESVFWKWSD</sequence>
<feature type="compositionally biased region" description="Polar residues" evidence="1">
    <location>
        <begin position="359"/>
        <end position="373"/>
    </location>
</feature>
<dbReference type="InterPro" id="IPR032675">
    <property type="entry name" value="LRR_dom_sf"/>
</dbReference>
<dbReference type="OrthoDB" id="2788229at2759"/>
<gene>
    <name evidence="3" type="ORF">K435DRAFT_808048</name>
</gene>
<dbReference type="EMBL" id="ML179710">
    <property type="protein sequence ID" value="THU82758.1"/>
    <property type="molecule type" value="Genomic_DNA"/>
</dbReference>
<feature type="region of interest" description="Disordered" evidence="1">
    <location>
        <begin position="537"/>
        <end position="556"/>
    </location>
</feature>
<evidence type="ECO:0000313" key="3">
    <source>
        <dbReference type="EMBL" id="THU82758.1"/>
    </source>
</evidence>
<evidence type="ECO:0000256" key="1">
    <source>
        <dbReference type="SAM" id="MobiDB-lite"/>
    </source>
</evidence>